<organism evidence="14 15">
    <name type="scientific">Nitratireductor aestuarii</name>
    <dbReference type="NCBI Taxonomy" id="1735103"/>
    <lineage>
        <taxon>Bacteria</taxon>
        <taxon>Pseudomonadati</taxon>
        <taxon>Pseudomonadota</taxon>
        <taxon>Alphaproteobacteria</taxon>
        <taxon>Hyphomicrobiales</taxon>
        <taxon>Phyllobacteriaceae</taxon>
        <taxon>Nitratireductor</taxon>
    </lineage>
</organism>
<dbReference type="PROSITE" id="PS51898">
    <property type="entry name" value="TYR_RECOMBINASE"/>
    <property type="match status" value="1"/>
</dbReference>
<dbReference type="GO" id="GO:0007059">
    <property type="term" value="P:chromosome segregation"/>
    <property type="evidence" value="ECO:0007669"/>
    <property type="project" value="UniProtKB-UniRule"/>
</dbReference>
<evidence type="ECO:0000259" key="12">
    <source>
        <dbReference type="PROSITE" id="PS51898"/>
    </source>
</evidence>
<keyword evidence="4 11" id="KW-0963">Cytoplasm</keyword>
<dbReference type="InterPro" id="IPR010998">
    <property type="entry name" value="Integrase_recombinase_N"/>
</dbReference>
<keyword evidence="10 11" id="KW-0131">Cell cycle</keyword>
<sequence>MSGSGVRIEAFLEMMAAERGASDNTLSSYRRDLEDADAFFSAGGGSLATASPAGVSSWIADMGRRHFAASTQARKTSAIRQFFKFLYAEGIRTDDPTGLLDAPKKGRALPKLLSENEVKKLLDRAEEEIGRAQPGSSERFAAQRLSTLLELLYASGLRVSELVALPATVAKRNERFFVVRGKGRKERMVPLSTNAKRSMTAWLDERARHPGWAQSSWLFPAASKEGYLPRQVFARELKGLSARAGISAAKTSPHVLRHAFASHLLQNGADLRSVQQLLGHSDISTTQIYTHVLEKRLRDLVQNNHPLAD</sequence>
<feature type="active site" description="O-(3'-phospho-DNA)-tyrosine intermediate" evidence="11">
    <location>
        <position position="289"/>
    </location>
</feature>
<feature type="active site" evidence="11">
    <location>
        <position position="280"/>
    </location>
</feature>
<keyword evidence="9 11" id="KW-0233">DNA recombination</keyword>
<dbReference type="HAMAP" id="MF_01808">
    <property type="entry name" value="Recomb_XerC_XerD"/>
    <property type="match status" value="1"/>
</dbReference>
<evidence type="ECO:0000256" key="8">
    <source>
        <dbReference type="ARBA" id="ARBA00023125"/>
    </source>
</evidence>
<gene>
    <name evidence="11 14" type="primary">xerD</name>
    <name evidence="14" type="ORF">GCM10011385_14920</name>
</gene>
<comment type="similarity">
    <text evidence="2 11">Belongs to the 'phage' integrase family. XerD subfamily.</text>
</comment>
<dbReference type="Gene3D" id="1.10.150.130">
    <property type="match status" value="1"/>
</dbReference>
<dbReference type="InterPro" id="IPR011932">
    <property type="entry name" value="Recomb_XerD"/>
</dbReference>
<accession>A0A916W312</accession>
<evidence type="ECO:0000256" key="5">
    <source>
        <dbReference type="ARBA" id="ARBA00022618"/>
    </source>
</evidence>
<dbReference type="GO" id="GO:0003677">
    <property type="term" value="F:DNA binding"/>
    <property type="evidence" value="ECO:0007669"/>
    <property type="project" value="UniProtKB-UniRule"/>
</dbReference>
<dbReference type="InterPro" id="IPR050090">
    <property type="entry name" value="Tyrosine_recombinase_XerCD"/>
</dbReference>
<feature type="domain" description="Tyr recombinase" evidence="12">
    <location>
        <begin position="108"/>
        <end position="302"/>
    </location>
</feature>
<keyword evidence="7 11" id="KW-0229">DNA integration</keyword>
<feature type="active site" evidence="11">
    <location>
        <position position="257"/>
    </location>
</feature>
<dbReference type="Pfam" id="PF02899">
    <property type="entry name" value="Phage_int_SAM_1"/>
    <property type="match status" value="1"/>
</dbReference>
<evidence type="ECO:0000256" key="1">
    <source>
        <dbReference type="ARBA" id="ARBA00004496"/>
    </source>
</evidence>
<reference evidence="14" key="1">
    <citation type="journal article" date="2014" name="Int. J. Syst. Evol. Microbiol.">
        <title>Complete genome sequence of Corynebacterium casei LMG S-19264T (=DSM 44701T), isolated from a smear-ripened cheese.</title>
        <authorList>
            <consortium name="US DOE Joint Genome Institute (JGI-PGF)"/>
            <person name="Walter F."/>
            <person name="Albersmeier A."/>
            <person name="Kalinowski J."/>
            <person name="Ruckert C."/>
        </authorList>
    </citation>
    <scope>NUCLEOTIDE SEQUENCE</scope>
    <source>
        <strain evidence="14">CGMCC 1.15320</strain>
    </source>
</reference>
<keyword evidence="5 11" id="KW-0132">Cell division</keyword>
<dbReference type="InterPro" id="IPR013762">
    <property type="entry name" value="Integrase-like_cat_sf"/>
</dbReference>
<dbReference type="InterPro" id="IPR004107">
    <property type="entry name" value="Integrase_SAM-like_N"/>
</dbReference>
<dbReference type="InterPro" id="IPR044068">
    <property type="entry name" value="CB"/>
</dbReference>
<evidence type="ECO:0000256" key="2">
    <source>
        <dbReference type="ARBA" id="ARBA00010450"/>
    </source>
</evidence>
<dbReference type="EMBL" id="BMIF01000003">
    <property type="protein sequence ID" value="GGA62216.1"/>
    <property type="molecule type" value="Genomic_DNA"/>
</dbReference>
<proteinExistence type="inferred from homology"/>
<dbReference type="Gene3D" id="1.10.443.10">
    <property type="entry name" value="Intergrase catalytic core"/>
    <property type="match status" value="1"/>
</dbReference>
<dbReference type="AlphaFoldDB" id="A0A916W312"/>
<dbReference type="PROSITE" id="PS51900">
    <property type="entry name" value="CB"/>
    <property type="match status" value="1"/>
</dbReference>
<name>A0A916W312_9HYPH</name>
<feature type="domain" description="Core-binding (CB)" evidence="13">
    <location>
        <begin position="2"/>
        <end position="87"/>
    </location>
</feature>
<keyword evidence="6 11" id="KW-0159">Chromosome partition</keyword>
<dbReference type="NCBIfam" id="NF001399">
    <property type="entry name" value="PRK00283.1"/>
    <property type="match status" value="1"/>
</dbReference>
<dbReference type="GO" id="GO:0005737">
    <property type="term" value="C:cytoplasm"/>
    <property type="evidence" value="ECO:0007669"/>
    <property type="project" value="UniProtKB-SubCell"/>
</dbReference>
<reference evidence="14" key="2">
    <citation type="submission" date="2020-09" db="EMBL/GenBank/DDBJ databases">
        <authorList>
            <person name="Sun Q."/>
            <person name="Zhou Y."/>
        </authorList>
    </citation>
    <scope>NUCLEOTIDE SEQUENCE</scope>
    <source>
        <strain evidence="14">CGMCC 1.15320</strain>
    </source>
</reference>
<protein>
    <recommendedName>
        <fullName evidence="3 11">Tyrosine recombinase XerD</fullName>
    </recommendedName>
</protein>
<comment type="subunit">
    <text evidence="11">Forms a cyclic heterotetrameric complex composed of two molecules of XerC and two molecules of XerD.</text>
</comment>
<evidence type="ECO:0000256" key="6">
    <source>
        <dbReference type="ARBA" id="ARBA00022829"/>
    </source>
</evidence>
<dbReference type="HAMAP" id="MF_01807">
    <property type="entry name" value="Recomb_XerD"/>
    <property type="match status" value="1"/>
</dbReference>
<keyword evidence="15" id="KW-1185">Reference proteome</keyword>
<keyword evidence="8 11" id="KW-0238">DNA-binding</keyword>
<feature type="active site" evidence="11">
    <location>
        <position position="182"/>
    </location>
</feature>
<evidence type="ECO:0000256" key="4">
    <source>
        <dbReference type="ARBA" id="ARBA00022490"/>
    </source>
</evidence>
<dbReference type="InterPro" id="IPR002104">
    <property type="entry name" value="Integrase_catalytic"/>
</dbReference>
<dbReference type="InterPro" id="IPR023009">
    <property type="entry name" value="Tyrosine_recombinase_XerC/XerD"/>
</dbReference>
<dbReference type="GO" id="GO:0006313">
    <property type="term" value="P:DNA transposition"/>
    <property type="evidence" value="ECO:0007669"/>
    <property type="project" value="UniProtKB-UniRule"/>
</dbReference>
<dbReference type="GO" id="GO:0009037">
    <property type="term" value="F:tyrosine-based site-specific recombinase activity"/>
    <property type="evidence" value="ECO:0007669"/>
    <property type="project" value="UniProtKB-UniRule"/>
</dbReference>
<feature type="active site" evidence="11">
    <location>
        <position position="158"/>
    </location>
</feature>
<evidence type="ECO:0000313" key="15">
    <source>
        <dbReference type="Proteomes" id="UP000636264"/>
    </source>
</evidence>
<evidence type="ECO:0000259" key="13">
    <source>
        <dbReference type="PROSITE" id="PS51900"/>
    </source>
</evidence>
<feature type="active site" evidence="11">
    <location>
        <position position="254"/>
    </location>
</feature>
<evidence type="ECO:0000256" key="11">
    <source>
        <dbReference type="HAMAP-Rule" id="MF_01807"/>
    </source>
</evidence>
<comment type="caution">
    <text evidence="14">The sequence shown here is derived from an EMBL/GenBank/DDBJ whole genome shotgun (WGS) entry which is preliminary data.</text>
</comment>
<dbReference type="GO" id="GO:0051301">
    <property type="term" value="P:cell division"/>
    <property type="evidence" value="ECO:0007669"/>
    <property type="project" value="UniProtKB-KW"/>
</dbReference>
<dbReference type="SUPFAM" id="SSF56349">
    <property type="entry name" value="DNA breaking-rejoining enzymes"/>
    <property type="match status" value="1"/>
</dbReference>
<dbReference type="InterPro" id="IPR011010">
    <property type="entry name" value="DNA_brk_join_enz"/>
</dbReference>
<evidence type="ECO:0000256" key="9">
    <source>
        <dbReference type="ARBA" id="ARBA00023172"/>
    </source>
</evidence>
<dbReference type="PANTHER" id="PTHR30349:SF90">
    <property type="entry name" value="TYROSINE RECOMBINASE XERD"/>
    <property type="match status" value="1"/>
</dbReference>
<dbReference type="PANTHER" id="PTHR30349">
    <property type="entry name" value="PHAGE INTEGRASE-RELATED"/>
    <property type="match status" value="1"/>
</dbReference>
<evidence type="ECO:0000256" key="10">
    <source>
        <dbReference type="ARBA" id="ARBA00023306"/>
    </source>
</evidence>
<evidence type="ECO:0000313" key="14">
    <source>
        <dbReference type="EMBL" id="GGA62216.1"/>
    </source>
</evidence>
<comment type="subcellular location">
    <subcellularLocation>
        <location evidence="1 11">Cytoplasm</location>
    </subcellularLocation>
</comment>
<dbReference type="Proteomes" id="UP000636264">
    <property type="component" value="Unassembled WGS sequence"/>
</dbReference>
<dbReference type="Pfam" id="PF00589">
    <property type="entry name" value="Phage_integrase"/>
    <property type="match status" value="1"/>
</dbReference>
<dbReference type="RefSeq" id="WP_188720329.1">
    <property type="nucleotide sequence ID" value="NZ_BMIF01000003.1"/>
</dbReference>
<evidence type="ECO:0000256" key="7">
    <source>
        <dbReference type="ARBA" id="ARBA00022908"/>
    </source>
</evidence>
<evidence type="ECO:0000256" key="3">
    <source>
        <dbReference type="ARBA" id="ARBA00015810"/>
    </source>
</evidence>
<comment type="function">
    <text evidence="11">Site-specific tyrosine recombinase, which acts by catalyzing the cutting and rejoining of the recombining DNA molecules. The XerC-XerD complex is essential to convert dimers of the bacterial chromosome into monomers to permit their segregation at cell division. It also contributes to the segregational stability of plasmids.</text>
</comment>